<dbReference type="EMBL" id="QGKV02000832">
    <property type="protein sequence ID" value="KAF3551257.1"/>
    <property type="molecule type" value="Genomic_DNA"/>
</dbReference>
<proteinExistence type="predicted"/>
<reference evidence="1 2" key="1">
    <citation type="journal article" date="2020" name="BMC Genomics">
        <title>Intraspecific diversification of the crop wild relative Brassica cretica Lam. using demographic model selection.</title>
        <authorList>
            <person name="Kioukis A."/>
            <person name="Michalopoulou V.A."/>
            <person name="Briers L."/>
            <person name="Pirintsos S."/>
            <person name="Studholme D.J."/>
            <person name="Pavlidis P."/>
            <person name="Sarris P.F."/>
        </authorList>
    </citation>
    <scope>NUCLEOTIDE SEQUENCE [LARGE SCALE GENOMIC DNA]</scope>
    <source>
        <strain evidence="2">cv. PFS-1207/04</strain>
    </source>
</reference>
<sequence>MAHDRGKETNYRLTSCLCAPMIGYRLENDLLKNIRPDSRMEKFCTRFILGNLEVSRNQCSATGGSVDIAPGGESSSCCLEPIVSIDFIKNLTLSSEDGPLSMSTGCGPMSRLHWLPFVDPFSMSSGPYRAASLF</sequence>
<evidence type="ECO:0000313" key="1">
    <source>
        <dbReference type="EMBL" id="KAF3551257.1"/>
    </source>
</evidence>
<protein>
    <submittedName>
        <fullName evidence="1">Uncharacterized protein</fullName>
    </submittedName>
</protein>
<name>A0ABQ7CIC4_BRACR</name>
<organism evidence="1 2">
    <name type="scientific">Brassica cretica</name>
    <name type="common">Mustard</name>
    <dbReference type="NCBI Taxonomy" id="69181"/>
    <lineage>
        <taxon>Eukaryota</taxon>
        <taxon>Viridiplantae</taxon>
        <taxon>Streptophyta</taxon>
        <taxon>Embryophyta</taxon>
        <taxon>Tracheophyta</taxon>
        <taxon>Spermatophyta</taxon>
        <taxon>Magnoliopsida</taxon>
        <taxon>eudicotyledons</taxon>
        <taxon>Gunneridae</taxon>
        <taxon>Pentapetalae</taxon>
        <taxon>rosids</taxon>
        <taxon>malvids</taxon>
        <taxon>Brassicales</taxon>
        <taxon>Brassicaceae</taxon>
        <taxon>Brassiceae</taxon>
        <taxon>Brassica</taxon>
    </lineage>
</organism>
<gene>
    <name evidence="1" type="ORF">DY000_02008192</name>
</gene>
<dbReference type="Proteomes" id="UP000266723">
    <property type="component" value="Unassembled WGS sequence"/>
</dbReference>
<keyword evidence="2" id="KW-1185">Reference proteome</keyword>
<evidence type="ECO:0000313" key="2">
    <source>
        <dbReference type="Proteomes" id="UP000266723"/>
    </source>
</evidence>
<accession>A0ABQ7CIC4</accession>
<comment type="caution">
    <text evidence="1">The sequence shown here is derived from an EMBL/GenBank/DDBJ whole genome shotgun (WGS) entry which is preliminary data.</text>
</comment>